<protein>
    <submittedName>
        <fullName evidence="2">Uncharacterized protein</fullName>
    </submittedName>
</protein>
<evidence type="ECO:0000256" key="1">
    <source>
        <dbReference type="SAM" id="MobiDB-lite"/>
    </source>
</evidence>
<dbReference type="OrthoDB" id="10542247at2759"/>
<dbReference type="Proteomes" id="UP000604273">
    <property type="component" value="Unassembled WGS sequence"/>
</dbReference>
<reference evidence="2" key="1">
    <citation type="journal article" date="2020" name="BMC Genomics">
        <title>Correction to: Identification and distribution of gene clusters required for synthesis of sphingolipid metabolism inhibitors in diverse species of the filamentous fungus Fusarium.</title>
        <authorList>
            <person name="Kim H.S."/>
            <person name="Lohmar J.M."/>
            <person name="Busman M."/>
            <person name="Brown D.W."/>
            <person name="Naumann T.A."/>
            <person name="Divon H.H."/>
            <person name="Lysoe E."/>
            <person name="Uhlig S."/>
            <person name="Proctor R.H."/>
        </authorList>
    </citation>
    <scope>NUCLEOTIDE SEQUENCE</scope>
    <source>
        <strain evidence="2">NRRL 45417</strain>
    </source>
</reference>
<proteinExistence type="predicted"/>
<dbReference type="EMBL" id="JABFAI010000456">
    <property type="protein sequence ID" value="KAF4944180.1"/>
    <property type="molecule type" value="Genomic_DNA"/>
</dbReference>
<accession>A0A8H4WNL0</accession>
<name>A0A8H4WNL0_9HYPO</name>
<feature type="region of interest" description="Disordered" evidence="1">
    <location>
        <begin position="1"/>
        <end position="46"/>
    </location>
</feature>
<organism evidence="2 3">
    <name type="scientific">Fusarium gaditjirri</name>
    <dbReference type="NCBI Taxonomy" id="282569"/>
    <lineage>
        <taxon>Eukaryota</taxon>
        <taxon>Fungi</taxon>
        <taxon>Dikarya</taxon>
        <taxon>Ascomycota</taxon>
        <taxon>Pezizomycotina</taxon>
        <taxon>Sordariomycetes</taxon>
        <taxon>Hypocreomycetidae</taxon>
        <taxon>Hypocreales</taxon>
        <taxon>Nectriaceae</taxon>
        <taxon>Fusarium</taxon>
        <taxon>Fusarium nisikadoi species complex</taxon>
    </lineage>
</organism>
<reference evidence="2" key="2">
    <citation type="submission" date="2020-05" db="EMBL/GenBank/DDBJ databases">
        <authorList>
            <person name="Kim H.-S."/>
            <person name="Proctor R.H."/>
            <person name="Brown D.W."/>
        </authorList>
    </citation>
    <scope>NUCLEOTIDE SEQUENCE</scope>
    <source>
        <strain evidence="2">NRRL 45417</strain>
    </source>
</reference>
<comment type="caution">
    <text evidence="2">The sequence shown here is derived from an EMBL/GenBank/DDBJ whole genome shotgun (WGS) entry which is preliminary data.</text>
</comment>
<keyword evidence="3" id="KW-1185">Reference proteome</keyword>
<dbReference type="AlphaFoldDB" id="A0A8H4WNL0"/>
<sequence>MQAPGDDPIQAGPVKVQTELRPNTDSESARPPIQKTTSLPDPEDRTKADIAAVRLFNEVKPAPPRQLLMLYYPPQTPSTLIATTQAPSSAITYGGGEIDAAPITEDFRISHLDVASGGTRAGNRHGLITNHHRWQATCCCYSPYNSQYENGSDYPTSGISEAPVTEGLAPIPVTTTGDGRVPVCSA</sequence>
<gene>
    <name evidence="2" type="ORF">FGADI_12893</name>
</gene>
<evidence type="ECO:0000313" key="3">
    <source>
        <dbReference type="Proteomes" id="UP000604273"/>
    </source>
</evidence>
<evidence type="ECO:0000313" key="2">
    <source>
        <dbReference type="EMBL" id="KAF4944180.1"/>
    </source>
</evidence>